<sequence>MKAIVQRVLSASVAVDNEVISSIGKGILVLAAVAPGDTEKDAETLANKVLKLKLWDDEAGARWKKTVQDIDGEVLCVSQFTLFAKIVKNKPDFRLSAPAEDAKRIYHYFLQKVQDNYEADRVKDGRFQAMMAVSSTNDGPVSAPSEPVAITRAYALTLQCQITFELNTESAPKP</sequence>
<evidence type="ECO:0000256" key="1">
    <source>
        <dbReference type="ARBA" id="ARBA00009673"/>
    </source>
</evidence>
<dbReference type="InterPro" id="IPR003732">
    <property type="entry name" value="Daa-tRNA_deacyls_DTD"/>
</dbReference>
<comment type="catalytic activity">
    <reaction evidence="4">
        <text>glycyl-tRNA(Ala) + H2O = tRNA(Ala) + glycine + H(+)</text>
        <dbReference type="Rhea" id="RHEA:53744"/>
        <dbReference type="Rhea" id="RHEA-COMP:9657"/>
        <dbReference type="Rhea" id="RHEA-COMP:13640"/>
        <dbReference type="ChEBI" id="CHEBI:15377"/>
        <dbReference type="ChEBI" id="CHEBI:15378"/>
        <dbReference type="ChEBI" id="CHEBI:57305"/>
        <dbReference type="ChEBI" id="CHEBI:78442"/>
        <dbReference type="ChEBI" id="CHEBI:78522"/>
        <dbReference type="EC" id="3.1.1.96"/>
    </reaction>
</comment>
<dbReference type="GO" id="GO:0051500">
    <property type="term" value="F:D-tyrosyl-tRNA(Tyr) deacylase activity"/>
    <property type="evidence" value="ECO:0007669"/>
    <property type="project" value="TreeGrafter"/>
</dbReference>
<comment type="similarity">
    <text evidence="1 6">Belongs to the DTD family.</text>
</comment>
<organism evidence="7 8">
    <name type="scientific">Colletotrichum shisoi</name>
    <dbReference type="NCBI Taxonomy" id="2078593"/>
    <lineage>
        <taxon>Eukaryota</taxon>
        <taxon>Fungi</taxon>
        <taxon>Dikarya</taxon>
        <taxon>Ascomycota</taxon>
        <taxon>Pezizomycotina</taxon>
        <taxon>Sordariomycetes</taxon>
        <taxon>Hypocreomycetidae</taxon>
        <taxon>Glomerellales</taxon>
        <taxon>Glomerellaceae</taxon>
        <taxon>Colletotrichum</taxon>
        <taxon>Colletotrichum destructivum species complex</taxon>
    </lineage>
</organism>
<comment type="catalytic activity">
    <reaction evidence="5">
        <text>a D-aminoacyl-tRNA + H2O = a tRNA + a D-alpha-amino acid + H(+)</text>
        <dbReference type="Rhea" id="RHEA:13953"/>
        <dbReference type="Rhea" id="RHEA-COMP:10123"/>
        <dbReference type="Rhea" id="RHEA-COMP:10124"/>
        <dbReference type="ChEBI" id="CHEBI:15377"/>
        <dbReference type="ChEBI" id="CHEBI:15378"/>
        <dbReference type="ChEBI" id="CHEBI:59871"/>
        <dbReference type="ChEBI" id="CHEBI:78442"/>
        <dbReference type="ChEBI" id="CHEBI:79333"/>
        <dbReference type="EC" id="3.1.1.96"/>
    </reaction>
</comment>
<evidence type="ECO:0000313" key="7">
    <source>
        <dbReference type="EMBL" id="TQN73429.1"/>
    </source>
</evidence>
<protein>
    <recommendedName>
        <fullName evidence="3 6">D-aminoacyl-tRNA deacylase</fullName>
        <ecNumber evidence="2 6">3.1.1.96</ecNumber>
    </recommendedName>
</protein>
<dbReference type="Gene3D" id="3.50.80.10">
    <property type="entry name" value="D-tyrosyl-tRNA(Tyr) deacylase"/>
    <property type="match status" value="1"/>
</dbReference>
<dbReference type="EMBL" id="PUHP01000097">
    <property type="protein sequence ID" value="TQN73429.1"/>
    <property type="molecule type" value="Genomic_DNA"/>
</dbReference>
<evidence type="ECO:0000256" key="2">
    <source>
        <dbReference type="ARBA" id="ARBA00013056"/>
    </source>
</evidence>
<accession>A0A5Q4C3J7</accession>
<evidence type="ECO:0000256" key="6">
    <source>
        <dbReference type="RuleBase" id="RU003470"/>
    </source>
</evidence>
<evidence type="ECO:0000256" key="5">
    <source>
        <dbReference type="ARBA" id="ARBA00048018"/>
    </source>
</evidence>
<dbReference type="GO" id="GO:0106026">
    <property type="term" value="F:Gly-tRNA(Ala) deacylase activity"/>
    <property type="evidence" value="ECO:0007669"/>
    <property type="project" value="RHEA"/>
</dbReference>
<dbReference type="NCBIfam" id="TIGR00256">
    <property type="entry name" value="D-aminoacyl-tRNA deacylase"/>
    <property type="match status" value="1"/>
</dbReference>
<keyword evidence="8" id="KW-1185">Reference proteome</keyword>
<evidence type="ECO:0000256" key="4">
    <source>
        <dbReference type="ARBA" id="ARBA00047676"/>
    </source>
</evidence>
<dbReference type="OrthoDB" id="275783at2759"/>
<gene>
    <name evidence="7" type="primary">DTD1</name>
    <name evidence="7" type="ORF">CSHISOI_02038</name>
</gene>
<dbReference type="AlphaFoldDB" id="A0A5Q4C3J7"/>
<keyword evidence="6" id="KW-0820">tRNA-binding</keyword>
<dbReference type="GO" id="GO:0005737">
    <property type="term" value="C:cytoplasm"/>
    <property type="evidence" value="ECO:0007669"/>
    <property type="project" value="UniProtKB-SubCell"/>
</dbReference>
<evidence type="ECO:0000313" key="8">
    <source>
        <dbReference type="Proteomes" id="UP000326340"/>
    </source>
</evidence>
<keyword evidence="6" id="KW-0378">Hydrolase</keyword>
<comment type="caution">
    <text evidence="7">The sequence shown here is derived from an EMBL/GenBank/DDBJ whole genome shotgun (WGS) entry which is preliminary data.</text>
</comment>
<dbReference type="InterPro" id="IPR023509">
    <property type="entry name" value="DTD-like_sf"/>
</dbReference>
<name>A0A5Q4C3J7_9PEZI</name>
<reference evidence="7 8" key="1">
    <citation type="journal article" date="2019" name="Sci. Rep.">
        <title>Colletotrichum shisoi sp. nov., an anthracnose pathogen of Perilla frutescens in Japan: molecular phylogenetic, morphological and genomic evidence.</title>
        <authorList>
            <person name="Gan P."/>
            <person name="Tsushima A."/>
            <person name="Hiroyama R."/>
            <person name="Narusaka M."/>
            <person name="Takano Y."/>
            <person name="Narusaka Y."/>
            <person name="Kawaradani M."/>
            <person name="Damm U."/>
            <person name="Shirasu K."/>
        </authorList>
    </citation>
    <scope>NUCLEOTIDE SEQUENCE [LARGE SCALE GENOMIC DNA]</scope>
    <source>
        <strain evidence="7 8">PG-2018a</strain>
    </source>
</reference>
<dbReference type="GO" id="GO:0000049">
    <property type="term" value="F:tRNA binding"/>
    <property type="evidence" value="ECO:0007669"/>
    <property type="project" value="UniProtKB-KW"/>
</dbReference>
<keyword evidence="6" id="KW-0963">Cytoplasm</keyword>
<dbReference type="SUPFAM" id="SSF69500">
    <property type="entry name" value="DTD-like"/>
    <property type="match status" value="1"/>
</dbReference>
<dbReference type="EC" id="3.1.1.96" evidence="2 6"/>
<evidence type="ECO:0000256" key="3">
    <source>
        <dbReference type="ARBA" id="ARBA00020007"/>
    </source>
</evidence>
<dbReference type="PANTHER" id="PTHR10472">
    <property type="entry name" value="D-TYROSYL-TRNA TYR DEACYLASE"/>
    <property type="match status" value="1"/>
</dbReference>
<dbReference type="Proteomes" id="UP000326340">
    <property type="component" value="Unassembled WGS sequence"/>
</dbReference>
<comment type="subcellular location">
    <subcellularLocation>
        <location evidence="6">Cytoplasm</location>
    </subcellularLocation>
</comment>
<dbReference type="FunFam" id="3.50.80.10:FF:000001">
    <property type="entry name" value="D-aminoacyl-tRNA deacylase"/>
    <property type="match status" value="1"/>
</dbReference>
<keyword evidence="6" id="KW-0694">RNA-binding</keyword>
<proteinExistence type="inferred from homology"/>
<dbReference type="Pfam" id="PF02580">
    <property type="entry name" value="Tyr_Deacylase"/>
    <property type="match status" value="1"/>
</dbReference>
<dbReference type="PANTHER" id="PTHR10472:SF5">
    <property type="entry name" value="D-AMINOACYL-TRNA DEACYLASE 1"/>
    <property type="match status" value="1"/>
</dbReference>